<feature type="compositionally biased region" description="Low complexity" evidence="5">
    <location>
        <begin position="25"/>
        <end position="34"/>
    </location>
</feature>
<dbReference type="PROSITE" id="PS50048">
    <property type="entry name" value="ZN2_CY6_FUNGAL_2"/>
    <property type="match status" value="1"/>
</dbReference>
<organism evidence="7 8">
    <name type="scientific">Coemansia asiatica</name>
    <dbReference type="NCBI Taxonomy" id="1052880"/>
    <lineage>
        <taxon>Eukaryota</taxon>
        <taxon>Fungi</taxon>
        <taxon>Fungi incertae sedis</taxon>
        <taxon>Zoopagomycota</taxon>
        <taxon>Kickxellomycotina</taxon>
        <taxon>Kickxellomycetes</taxon>
        <taxon>Kickxellales</taxon>
        <taxon>Kickxellaceae</taxon>
        <taxon>Coemansia</taxon>
    </lineage>
</organism>
<dbReference type="Pfam" id="PF00172">
    <property type="entry name" value="Zn_clus"/>
    <property type="match status" value="1"/>
</dbReference>
<dbReference type="GO" id="GO:0000981">
    <property type="term" value="F:DNA-binding transcription factor activity, RNA polymerase II-specific"/>
    <property type="evidence" value="ECO:0007669"/>
    <property type="project" value="InterPro"/>
</dbReference>
<evidence type="ECO:0000313" key="8">
    <source>
        <dbReference type="Proteomes" id="UP001145021"/>
    </source>
</evidence>
<evidence type="ECO:0000256" key="2">
    <source>
        <dbReference type="ARBA" id="ARBA00022723"/>
    </source>
</evidence>
<dbReference type="PANTHER" id="PTHR46910">
    <property type="entry name" value="TRANSCRIPTION FACTOR PDR1"/>
    <property type="match status" value="1"/>
</dbReference>
<dbReference type="EMBL" id="JANBOH010000232">
    <property type="protein sequence ID" value="KAJ1643668.1"/>
    <property type="molecule type" value="Genomic_DNA"/>
</dbReference>
<dbReference type="CDD" id="cd00067">
    <property type="entry name" value="GAL4"/>
    <property type="match status" value="1"/>
</dbReference>
<keyword evidence="2" id="KW-0479">Metal-binding</keyword>
<evidence type="ECO:0000256" key="3">
    <source>
        <dbReference type="ARBA" id="ARBA00023125"/>
    </source>
</evidence>
<proteinExistence type="predicted"/>
<keyword evidence="3" id="KW-0238">DNA-binding</keyword>
<keyword evidence="8" id="KW-1185">Reference proteome</keyword>
<feature type="region of interest" description="Disordered" evidence="5">
    <location>
        <begin position="1"/>
        <end position="44"/>
    </location>
</feature>
<dbReference type="GO" id="GO:0008270">
    <property type="term" value="F:zinc ion binding"/>
    <property type="evidence" value="ECO:0007669"/>
    <property type="project" value="InterPro"/>
</dbReference>
<name>A0A9W7XFX5_9FUNG</name>
<evidence type="ECO:0000256" key="4">
    <source>
        <dbReference type="ARBA" id="ARBA00023242"/>
    </source>
</evidence>
<feature type="compositionally biased region" description="Basic and acidic residues" evidence="5">
    <location>
        <begin position="89"/>
        <end position="99"/>
    </location>
</feature>
<dbReference type="AlphaFoldDB" id="A0A9W7XFX5"/>
<evidence type="ECO:0000313" key="7">
    <source>
        <dbReference type="EMBL" id="KAJ1643668.1"/>
    </source>
</evidence>
<feature type="region of interest" description="Disordered" evidence="5">
    <location>
        <begin position="278"/>
        <end position="298"/>
    </location>
</feature>
<dbReference type="SMART" id="SM00066">
    <property type="entry name" value="GAL4"/>
    <property type="match status" value="1"/>
</dbReference>
<feature type="region of interest" description="Disordered" evidence="5">
    <location>
        <begin position="85"/>
        <end position="153"/>
    </location>
</feature>
<sequence length="848" mass="93322">MYSSPPGRPASATPPTQHTEKTKQQKSSKSSSSPRGAEERAIPLLRSCERCRRRKQRCDGEQPVCGRCKSHHAECNYRQSGRFRKRFPRSGDQRNEHGRKQMRQLSSDDTLSAATTLSALSGGIVHTPPPMTSSAMPSTAPLPSRRPMDTPGMAVPELSPCTVMEQSPNDPLVNTPISAMTSTTATGNAGENSVLGAAKNMDPVAILKAYSLPDLSQGLPEHIVRRMWALISETPVPNANPTRELSPNLELLDPRNSAANARSRLAVRDLPWLQGDPLANLDAAPSASPSPQPQHASPTETAWLAALGGVAQRHDLDATARSLLSLLQAEHEDTGLQVGARQFWATLEAGTASDFEVLAYLAVASSSGAATCGVSVEIASYEAARREWERGLVRPSTGAVCALLQLSEYGYRTGRSSVQWEFAQIAESTARQMCFRGHLFPWRSARIQMLSGKCDTEYEHLLAVFWSAWSNALVSAQVLARRLDPLPDPLDSPGVPELPHHDMCRFAARFPPRPCRHSAAMSFGAAVWRCYVIAAPVHAALMDVRESRSPPNAYFAAVDRWNTRMRLWRASWPSQWDAQMARLLQKNNHSTNEPRRHVEDAWLVHLHLVHESLRLRVHATALALLHGPPAAPGAPGDAPLSRNILVARKVHPDLRRQLWGFSGPQFDPLGEALMVHRGRFESLESVRAIQKLLELVDGGRIVRLRSLGCWIVSVLDLAIALHCGRMAKEDVDSQVDSIRRLGVLVSLLLQLRRWTAALYVFTSIVKAYVESDHLIDVQKALRPDVLRSGYNVSNSPWPANHVLTLLMQELGMSASEFCGLTLPVVYASVMSTPAMPPKMRMRIESLLS</sequence>
<reference evidence="7" key="1">
    <citation type="submission" date="2022-07" db="EMBL/GenBank/DDBJ databases">
        <title>Phylogenomic reconstructions and comparative analyses of Kickxellomycotina fungi.</title>
        <authorList>
            <person name="Reynolds N.K."/>
            <person name="Stajich J.E."/>
            <person name="Barry K."/>
            <person name="Grigoriev I.V."/>
            <person name="Crous P."/>
            <person name="Smith M.E."/>
        </authorList>
    </citation>
    <scope>NUCLEOTIDE SEQUENCE</scope>
    <source>
        <strain evidence="7">NBRC 105413</strain>
    </source>
</reference>
<dbReference type="PANTHER" id="PTHR46910:SF3">
    <property type="entry name" value="HALOTOLERANCE PROTEIN 9-RELATED"/>
    <property type="match status" value="1"/>
</dbReference>
<dbReference type="GO" id="GO:0003677">
    <property type="term" value="F:DNA binding"/>
    <property type="evidence" value="ECO:0007669"/>
    <property type="project" value="UniProtKB-KW"/>
</dbReference>
<dbReference type="InterPro" id="IPR001138">
    <property type="entry name" value="Zn2Cys6_DnaBD"/>
</dbReference>
<evidence type="ECO:0000259" key="6">
    <source>
        <dbReference type="PROSITE" id="PS50048"/>
    </source>
</evidence>
<keyword evidence="4" id="KW-0539">Nucleus</keyword>
<feature type="compositionally biased region" description="Low complexity" evidence="5">
    <location>
        <begin position="283"/>
        <end position="298"/>
    </location>
</feature>
<dbReference type="Proteomes" id="UP001145021">
    <property type="component" value="Unassembled WGS sequence"/>
</dbReference>
<dbReference type="InterPro" id="IPR050987">
    <property type="entry name" value="AtrR-like"/>
</dbReference>
<dbReference type="InterPro" id="IPR036864">
    <property type="entry name" value="Zn2-C6_fun-type_DNA-bd_sf"/>
</dbReference>
<feature type="compositionally biased region" description="Low complexity" evidence="5">
    <location>
        <begin position="132"/>
        <end position="141"/>
    </location>
</feature>
<dbReference type="GO" id="GO:0005634">
    <property type="term" value="C:nucleus"/>
    <property type="evidence" value="ECO:0007669"/>
    <property type="project" value="UniProtKB-SubCell"/>
</dbReference>
<comment type="subcellular location">
    <subcellularLocation>
        <location evidence="1">Nucleus</location>
    </subcellularLocation>
</comment>
<gene>
    <name evidence="7" type="ORF">LPJ64_004576</name>
</gene>
<evidence type="ECO:0000256" key="1">
    <source>
        <dbReference type="ARBA" id="ARBA00004123"/>
    </source>
</evidence>
<evidence type="ECO:0000256" key="5">
    <source>
        <dbReference type="SAM" id="MobiDB-lite"/>
    </source>
</evidence>
<feature type="domain" description="Zn(2)-C6 fungal-type" evidence="6">
    <location>
        <begin position="47"/>
        <end position="77"/>
    </location>
</feature>
<dbReference type="SUPFAM" id="SSF57701">
    <property type="entry name" value="Zn2/Cys6 DNA-binding domain"/>
    <property type="match status" value="1"/>
</dbReference>
<accession>A0A9W7XFX5</accession>
<feature type="compositionally biased region" description="Low complexity" evidence="5">
    <location>
        <begin position="105"/>
        <end position="121"/>
    </location>
</feature>
<dbReference type="Gene3D" id="4.10.240.10">
    <property type="entry name" value="Zn(2)-C6 fungal-type DNA-binding domain"/>
    <property type="match status" value="1"/>
</dbReference>
<comment type="caution">
    <text evidence="7">The sequence shown here is derived from an EMBL/GenBank/DDBJ whole genome shotgun (WGS) entry which is preliminary data.</text>
</comment>
<protein>
    <recommendedName>
        <fullName evidence="6">Zn(2)-C6 fungal-type domain-containing protein</fullName>
    </recommendedName>
</protein>
<dbReference type="PROSITE" id="PS00463">
    <property type="entry name" value="ZN2_CY6_FUNGAL_1"/>
    <property type="match status" value="1"/>
</dbReference>